<dbReference type="KEGG" id="hyg:AUC43_04015"/>
<keyword evidence="2" id="KW-1185">Reference proteome</keyword>
<reference evidence="1 2" key="1">
    <citation type="submission" date="2015-12" db="EMBL/GenBank/DDBJ databases">
        <authorList>
            <person name="Shamseldin A."/>
            <person name="Moawad H."/>
            <person name="Abd El-Rahim W.M."/>
            <person name="Sadowsky M.J."/>
        </authorList>
    </citation>
    <scope>NUCLEOTIDE SEQUENCE [LARGE SCALE GENOMIC DNA]</scope>
    <source>
        <strain evidence="1 2">DG5B</strain>
    </source>
</reference>
<protein>
    <submittedName>
        <fullName evidence="1">Uncharacterized protein</fullName>
    </submittedName>
</protein>
<evidence type="ECO:0000313" key="2">
    <source>
        <dbReference type="Proteomes" id="UP000059542"/>
    </source>
</evidence>
<organism evidence="1 2">
    <name type="scientific">Hymenobacter sedentarius</name>
    <dbReference type="NCBI Taxonomy" id="1411621"/>
    <lineage>
        <taxon>Bacteria</taxon>
        <taxon>Pseudomonadati</taxon>
        <taxon>Bacteroidota</taxon>
        <taxon>Cytophagia</taxon>
        <taxon>Cytophagales</taxon>
        <taxon>Hymenobacteraceae</taxon>
        <taxon>Hymenobacter</taxon>
    </lineage>
</organism>
<gene>
    <name evidence="1" type="ORF">AUC43_04015</name>
</gene>
<name>A0A0U4BLR6_9BACT</name>
<proteinExistence type="predicted"/>
<dbReference type="Proteomes" id="UP000059542">
    <property type="component" value="Chromosome"/>
</dbReference>
<sequence length="105" mass="11866">MLLLGLAAFYYVYHANEAAYESLYRAEFAGQIHSLDRQNHGFSVAVELDNHRRYRFFPAEQQGGAAGFLAMAAIGDSLQKKNDSDTLVLITQGRKARYAFKKVLY</sequence>
<dbReference type="EMBL" id="CP013909">
    <property type="protein sequence ID" value="ALW84327.1"/>
    <property type="molecule type" value="Genomic_DNA"/>
</dbReference>
<accession>A0A0U4BLR6</accession>
<evidence type="ECO:0000313" key="1">
    <source>
        <dbReference type="EMBL" id="ALW84327.1"/>
    </source>
</evidence>
<dbReference type="AlphaFoldDB" id="A0A0U4BLR6"/>